<gene>
    <name evidence="1" type="ORF">LR48_Vigan06g114500</name>
</gene>
<proteinExistence type="predicted"/>
<sequence>MLPSRVLRTTLHLGEGYDASIHRDLVLSDGIDHESPGLSPSYDIPGSSTCLPLDSFPGAWEFDSFVMICFRDGDSLLMSVMSRLSIQKDTEEAFHSLGRSTFDSVSKGPLGVGCITLQTLCRSTYAIARSIGSF</sequence>
<protein>
    <submittedName>
        <fullName evidence="1">Uncharacterized protein</fullName>
    </submittedName>
</protein>
<evidence type="ECO:0000313" key="1">
    <source>
        <dbReference type="EMBL" id="KOM45839.1"/>
    </source>
</evidence>
<dbReference type="EMBL" id="CM003376">
    <property type="protein sequence ID" value="KOM45839.1"/>
    <property type="molecule type" value="Genomic_DNA"/>
</dbReference>
<dbReference type="Gramene" id="KOM45839">
    <property type="protein sequence ID" value="KOM45839"/>
    <property type="gene ID" value="LR48_Vigan06g114500"/>
</dbReference>
<name>A0A0L9UTG6_PHAAN</name>
<evidence type="ECO:0000313" key="2">
    <source>
        <dbReference type="Proteomes" id="UP000053144"/>
    </source>
</evidence>
<dbReference type="Proteomes" id="UP000053144">
    <property type="component" value="Chromosome 6"/>
</dbReference>
<reference evidence="2" key="1">
    <citation type="journal article" date="2015" name="Proc. Natl. Acad. Sci. U.S.A.">
        <title>Genome sequencing of adzuki bean (Vigna angularis) provides insight into high starch and low fat accumulation and domestication.</title>
        <authorList>
            <person name="Yang K."/>
            <person name="Tian Z."/>
            <person name="Chen C."/>
            <person name="Luo L."/>
            <person name="Zhao B."/>
            <person name="Wang Z."/>
            <person name="Yu L."/>
            <person name="Li Y."/>
            <person name="Sun Y."/>
            <person name="Li W."/>
            <person name="Chen Y."/>
            <person name="Li Y."/>
            <person name="Zhang Y."/>
            <person name="Ai D."/>
            <person name="Zhao J."/>
            <person name="Shang C."/>
            <person name="Ma Y."/>
            <person name="Wu B."/>
            <person name="Wang M."/>
            <person name="Gao L."/>
            <person name="Sun D."/>
            <person name="Zhang P."/>
            <person name="Guo F."/>
            <person name="Wang W."/>
            <person name="Li Y."/>
            <person name="Wang J."/>
            <person name="Varshney R.K."/>
            <person name="Wang J."/>
            <person name="Ling H.Q."/>
            <person name="Wan P."/>
        </authorList>
    </citation>
    <scope>NUCLEOTIDE SEQUENCE</scope>
    <source>
        <strain evidence="2">cv. Jingnong 6</strain>
    </source>
</reference>
<accession>A0A0L9UTG6</accession>
<organism evidence="1 2">
    <name type="scientific">Phaseolus angularis</name>
    <name type="common">Azuki bean</name>
    <name type="synonym">Vigna angularis</name>
    <dbReference type="NCBI Taxonomy" id="3914"/>
    <lineage>
        <taxon>Eukaryota</taxon>
        <taxon>Viridiplantae</taxon>
        <taxon>Streptophyta</taxon>
        <taxon>Embryophyta</taxon>
        <taxon>Tracheophyta</taxon>
        <taxon>Spermatophyta</taxon>
        <taxon>Magnoliopsida</taxon>
        <taxon>eudicotyledons</taxon>
        <taxon>Gunneridae</taxon>
        <taxon>Pentapetalae</taxon>
        <taxon>rosids</taxon>
        <taxon>fabids</taxon>
        <taxon>Fabales</taxon>
        <taxon>Fabaceae</taxon>
        <taxon>Papilionoideae</taxon>
        <taxon>50 kb inversion clade</taxon>
        <taxon>NPAAA clade</taxon>
        <taxon>indigoferoid/millettioid clade</taxon>
        <taxon>Phaseoleae</taxon>
        <taxon>Vigna</taxon>
    </lineage>
</organism>
<dbReference type="AlphaFoldDB" id="A0A0L9UTG6"/>